<dbReference type="RefSeq" id="WP_247994355.1">
    <property type="nucleotide sequence ID" value="NZ_CP096019.1"/>
</dbReference>
<proteinExistence type="predicted"/>
<accession>A0A8U0A3T6</accession>
<evidence type="ECO:0000313" key="4">
    <source>
        <dbReference type="Proteomes" id="UP000831768"/>
    </source>
</evidence>
<name>A0A8U0A3T6_9EURY</name>
<dbReference type="KEGG" id="haad:MW046_04405"/>
<feature type="region of interest" description="Disordered" evidence="1">
    <location>
        <begin position="64"/>
        <end position="86"/>
    </location>
</feature>
<dbReference type="EMBL" id="CP096019">
    <property type="protein sequence ID" value="UPM43694.1"/>
    <property type="molecule type" value="Genomic_DNA"/>
</dbReference>
<organism evidence="3 4">
    <name type="scientific">Halocatena salina</name>
    <dbReference type="NCBI Taxonomy" id="2934340"/>
    <lineage>
        <taxon>Archaea</taxon>
        <taxon>Methanobacteriati</taxon>
        <taxon>Methanobacteriota</taxon>
        <taxon>Stenosarchaea group</taxon>
        <taxon>Halobacteria</taxon>
        <taxon>Halobacteriales</taxon>
        <taxon>Natronomonadaceae</taxon>
        <taxon>Halocatena</taxon>
    </lineage>
</organism>
<dbReference type="GeneID" id="71927262"/>
<evidence type="ECO:0000313" key="3">
    <source>
        <dbReference type="EMBL" id="UPM43694.1"/>
    </source>
</evidence>
<evidence type="ECO:0000256" key="1">
    <source>
        <dbReference type="SAM" id="MobiDB-lite"/>
    </source>
</evidence>
<evidence type="ECO:0000256" key="2">
    <source>
        <dbReference type="SAM" id="Phobius"/>
    </source>
</evidence>
<feature type="transmembrane region" description="Helical" evidence="2">
    <location>
        <begin position="88"/>
        <end position="105"/>
    </location>
</feature>
<feature type="transmembrane region" description="Helical" evidence="2">
    <location>
        <begin position="41"/>
        <end position="59"/>
    </location>
</feature>
<reference evidence="3" key="1">
    <citation type="submission" date="2022-04" db="EMBL/GenBank/DDBJ databases">
        <title>Halocatena sp. nov., isolated from a salt lake.</title>
        <authorList>
            <person name="Cui H.-L."/>
        </authorList>
    </citation>
    <scope>NUCLEOTIDE SEQUENCE</scope>
    <source>
        <strain evidence="3">AD-1</strain>
    </source>
</reference>
<dbReference type="Proteomes" id="UP000831768">
    <property type="component" value="Chromosome"/>
</dbReference>
<sequence length="118" mass="12740">MDITVFKLKIDDPTFNAPFSGDKRSVEGESDDSSGSGVKRIVGLGTLLLATIIGGVIALKRRIGGDEPEQDVDRSPSPDAKEDESRKALPALVGLFFLIVLSIAMKKRRDSKEPDQTP</sequence>
<keyword evidence="2" id="KW-1133">Transmembrane helix</keyword>
<feature type="region of interest" description="Disordered" evidence="1">
    <location>
        <begin position="13"/>
        <end position="37"/>
    </location>
</feature>
<keyword evidence="2" id="KW-0472">Membrane</keyword>
<dbReference type="AlphaFoldDB" id="A0A8U0A3T6"/>
<keyword evidence="2" id="KW-0812">Transmembrane</keyword>
<keyword evidence="4" id="KW-1185">Reference proteome</keyword>
<feature type="compositionally biased region" description="Basic and acidic residues" evidence="1">
    <location>
        <begin position="71"/>
        <end position="86"/>
    </location>
</feature>
<protein>
    <submittedName>
        <fullName evidence="3">Uncharacterized protein</fullName>
    </submittedName>
</protein>
<gene>
    <name evidence="3" type="ORF">MW046_04405</name>
</gene>